<name>A0AAD7GTP2_9AGAR</name>
<feature type="region of interest" description="Disordered" evidence="1">
    <location>
        <begin position="183"/>
        <end position="203"/>
    </location>
</feature>
<sequence>MTSPWSSLYLLAPTFRCSSRKLPELGPRPFARLLSARYRYRPDPTRVDPDRSDLPDPTRVDIIPVDLSLGPSLDDYPQLSAILLCRRSRLSGPLASPERSPRAQLRTLPFSQPEASGMFRGDADKLRRTGRGWVTSPEALGLTRVTGVRPEVAKTRWSDEGEVNDKEKYSAIHHWIRAVDSGIVPGTGGPRSTEVTGAQSKWV</sequence>
<comment type="caution">
    <text evidence="2">The sequence shown here is derived from an EMBL/GenBank/DDBJ whole genome shotgun (WGS) entry which is preliminary data.</text>
</comment>
<evidence type="ECO:0000313" key="2">
    <source>
        <dbReference type="EMBL" id="KAJ7705141.1"/>
    </source>
</evidence>
<gene>
    <name evidence="2" type="ORF">B0H16DRAFT_1482424</name>
</gene>
<keyword evidence="3" id="KW-1185">Reference proteome</keyword>
<evidence type="ECO:0000256" key="1">
    <source>
        <dbReference type="SAM" id="MobiDB-lite"/>
    </source>
</evidence>
<accession>A0AAD7GTP2</accession>
<dbReference type="AlphaFoldDB" id="A0AAD7GTP2"/>
<feature type="compositionally biased region" description="Polar residues" evidence="1">
    <location>
        <begin position="193"/>
        <end position="203"/>
    </location>
</feature>
<dbReference type="Proteomes" id="UP001215598">
    <property type="component" value="Unassembled WGS sequence"/>
</dbReference>
<reference evidence="2" key="1">
    <citation type="submission" date="2023-03" db="EMBL/GenBank/DDBJ databases">
        <title>Massive genome expansion in bonnet fungi (Mycena s.s.) driven by repeated elements and novel gene families across ecological guilds.</title>
        <authorList>
            <consortium name="Lawrence Berkeley National Laboratory"/>
            <person name="Harder C.B."/>
            <person name="Miyauchi S."/>
            <person name="Viragh M."/>
            <person name="Kuo A."/>
            <person name="Thoen E."/>
            <person name="Andreopoulos B."/>
            <person name="Lu D."/>
            <person name="Skrede I."/>
            <person name="Drula E."/>
            <person name="Henrissat B."/>
            <person name="Morin E."/>
            <person name="Kohler A."/>
            <person name="Barry K."/>
            <person name="LaButti K."/>
            <person name="Morin E."/>
            <person name="Salamov A."/>
            <person name="Lipzen A."/>
            <person name="Mereny Z."/>
            <person name="Hegedus B."/>
            <person name="Baldrian P."/>
            <person name="Stursova M."/>
            <person name="Weitz H."/>
            <person name="Taylor A."/>
            <person name="Grigoriev I.V."/>
            <person name="Nagy L.G."/>
            <person name="Martin F."/>
            <person name="Kauserud H."/>
        </authorList>
    </citation>
    <scope>NUCLEOTIDE SEQUENCE</scope>
    <source>
        <strain evidence="2">CBHHK182m</strain>
    </source>
</reference>
<dbReference type="EMBL" id="JARKIB010000478">
    <property type="protein sequence ID" value="KAJ7705141.1"/>
    <property type="molecule type" value="Genomic_DNA"/>
</dbReference>
<organism evidence="2 3">
    <name type="scientific">Mycena metata</name>
    <dbReference type="NCBI Taxonomy" id="1033252"/>
    <lineage>
        <taxon>Eukaryota</taxon>
        <taxon>Fungi</taxon>
        <taxon>Dikarya</taxon>
        <taxon>Basidiomycota</taxon>
        <taxon>Agaricomycotina</taxon>
        <taxon>Agaricomycetes</taxon>
        <taxon>Agaricomycetidae</taxon>
        <taxon>Agaricales</taxon>
        <taxon>Marasmiineae</taxon>
        <taxon>Mycenaceae</taxon>
        <taxon>Mycena</taxon>
    </lineage>
</organism>
<evidence type="ECO:0000313" key="3">
    <source>
        <dbReference type="Proteomes" id="UP001215598"/>
    </source>
</evidence>
<protein>
    <submittedName>
        <fullName evidence="2">Uncharacterized protein</fullName>
    </submittedName>
</protein>
<proteinExistence type="predicted"/>